<dbReference type="Proteomes" id="UP001595462">
    <property type="component" value="Unassembled WGS sequence"/>
</dbReference>
<evidence type="ECO:0000256" key="1">
    <source>
        <dbReference type="SAM" id="MobiDB-lite"/>
    </source>
</evidence>
<name>A0ABV7EWH6_9GAMM</name>
<comment type="caution">
    <text evidence="3">The sequence shown here is derived from an EMBL/GenBank/DDBJ whole genome shotgun (WGS) entry which is preliminary data.</text>
</comment>
<dbReference type="RefSeq" id="WP_380691839.1">
    <property type="nucleotide sequence ID" value="NZ_JBHRSS010000010.1"/>
</dbReference>
<protein>
    <recommendedName>
        <fullName evidence="5">Secreted protein</fullName>
    </recommendedName>
</protein>
<dbReference type="EMBL" id="JBHRSS010000010">
    <property type="protein sequence ID" value="MFC3106228.1"/>
    <property type="molecule type" value="Genomic_DNA"/>
</dbReference>
<evidence type="ECO:0000313" key="4">
    <source>
        <dbReference type="Proteomes" id="UP001595462"/>
    </source>
</evidence>
<sequence>MSRTVLVTTALMACLAFMSIAAAAGDDSGQKIYLDPETGDALNAPPAQADDTGSARRSTTEPGAESSGPKAWTNSQGADMLTLDPDDAPATQAVHCADGSLRMGHTQSSNGRQSRRTLCEGKPE</sequence>
<evidence type="ECO:0008006" key="5">
    <source>
        <dbReference type="Google" id="ProtNLM"/>
    </source>
</evidence>
<organism evidence="3 4">
    <name type="scientific">Salinisphaera aquimarina</name>
    <dbReference type="NCBI Taxonomy" id="2094031"/>
    <lineage>
        <taxon>Bacteria</taxon>
        <taxon>Pseudomonadati</taxon>
        <taxon>Pseudomonadota</taxon>
        <taxon>Gammaproteobacteria</taxon>
        <taxon>Salinisphaerales</taxon>
        <taxon>Salinisphaeraceae</taxon>
        <taxon>Salinisphaera</taxon>
    </lineage>
</organism>
<keyword evidence="2" id="KW-0732">Signal</keyword>
<feature type="chain" id="PRO_5047263458" description="Secreted protein" evidence="2">
    <location>
        <begin position="24"/>
        <end position="124"/>
    </location>
</feature>
<proteinExistence type="predicted"/>
<evidence type="ECO:0000256" key="2">
    <source>
        <dbReference type="SAM" id="SignalP"/>
    </source>
</evidence>
<evidence type="ECO:0000313" key="3">
    <source>
        <dbReference type="EMBL" id="MFC3106228.1"/>
    </source>
</evidence>
<feature type="region of interest" description="Disordered" evidence="1">
    <location>
        <begin position="29"/>
        <end position="124"/>
    </location>
</feature>
<gene>
    <name evidence="3" type="ORF">ACFOSU_20330</name>
</gene>
<accession>A0ABV7EWH6</accession>
<keyword evidence="4" id="KW-1185">Reference proteome</keyword>
<feature type="signal peptide" evidence="2">
    <location>
        <begin position="1"/>
        <end position="23"/>
    </location>
</feature>
<reference evidence="4" key="1">
    <citation type="journal article" date="2019" name="Int. J. Syst. Evol. Microbiol.">
        <title>The Global Catalogue of Microorganisms (GCM) 10K type strain sequencing project: providing services to taxonomists for standard genome sequencing and annotation.</title>
        <authorList>
            <consortium name="The Broad Institute Genomics Platform"/>
            <consortium name="The Broad Institute Genome Sequencing Center for Infectious Disease"/>
            <person name="Wu L."/>
            <person name="Ma J."/>
        </authorList>
    </citation>
    <scope>NUCLEOTIDE SEQUENCE [LARGE SCALE GENOMIC DNA]</scope>
    <source>
        <strain evidence="4">KCTC 52640</strain>
    </source>
</reference>